<evidence type="ECO:0000256" key="3">
    <source>
        <dbReference type="ARBA" id="ARBA00013190"/>
    </source>
</evidence>
<comment type="similarity">
    <text evidence="2">Belongs to the zinc-containing alcohol dehydrogenase family.</text>
</comment>
<dbReference type="EMBL" id="JAMXLX010000006">
    <property type="protein sequence ID" value="MCO5958645.1"/>
    <property type="molecule type" value="Genomic_DNA"/>
</dbReference>
<reference evidence="8" key="1">
    <citation type="submission" date="2022-06" db="EMBL/GenBank/DDBJ databases">
        <authorList>
            <person name="Sun Q."/>
        </authorList>
    </citation>
    <scope>NUCLEOTIDE SEQUENCE</scope>
    <source>
        <strain evidence="8">S101</strain>
    </source>
</reference>
<dbReference type="AlphaFoldDB" id="A0AAJ1BYK4"/>
<dbReference type="Proteomes" id="UP001155380">
    <property type="component" value="Unassembled WGS sequence"/>
</dbReference>
<dbReference type="InterPro" id="IPR036291">
    <property type="entry name" value="NAD(P)-bd_dom_sf"/>
</dbReference>
<dbReference type="InterPro" id="IPR020843">
    <property type="entry name" value="ER"/>
</dbReference>
<dbReference type="Gene3D" id="3.90.180.10">
    <property type="entry name" value="Medium-chain alcohol dehydrogenases, catalytic domain"/>
    <property type="match status" value="1"/>
</dbReference>
<dbReference type="RefSeq" id="WP_250911852.1">
    <property type="nucleotide sequence ID" value="NZ_JAMXLX010000006.1"/>
</dbReference>
<dbReference type="Pfam" id="PF00107">
    <property type="entry name" value="ADH_zinc_N"/>
    <property type="match status" value="1"/>
</dbReference>
<dbReference type="PANTHER" id="PTHR42940:SF8">
    <property type="entry name" value="VACUOLAR PROTEIN SORTING-ASSOCIATED PROTEIN 11"/>
    <property type="match status" value="1"/>
</dbReference>
<dbReference type="InterPro" id="IPR013149">
    <property type="entry name" value="ADH-like_C"/>
</dbReference>
<name>A0AAJ1BYK4_9HYPH</name>
<comment type="caution">
    <text evidence="8">The sequence shown here is derived from an EMBL/GenBank/DDBJ whole genome shotgun (WGS) entry which is preliminary data.</text>
</comment>
<organism evidence="8 9">
    <name type="scientific">Ciceribacter sichuanensis</name>
    <dbReference type="NCBI Taxonomy" id="2949647"/>
    <lineage>
        <taxon>Bacteria</taxon>
        <taxon>Pseudomonadati</taxon>
        <taxon>Pseudomonadota</taxon>
        <taxon>Alphaproteobacteria</taxon>
        <taxon>Hyphomicrobiales</taxon>
        <taxon>Rhizobiaceae</taxon>
        <taxon>Ciceribacter</taxon>
    </lineage>
</organism>
<keyword evidence="6" id="KW-0560">Oxidoreductase</keyword>
<dbReference type="InterPro" id="IPR011032">
    <property type="entry name" value="GroES-like_sf"/>
</dbReference>
<dbReference type="GO" id="GO:0004022">
    <property type="term" value="F:alcohol dehydrogenase (NAD+) activity"/>
    <property type="evidence" value="ECO:0007669"/>
    <property type="project" value="UniProtKB-EC"/>
</dbReference>
<dbReference type="EC" id="1.1.1.1" evidence="3"/>
<dbReference type="CDD" id="cd08297">
    <property type="entry name" value="CAD3"/>
    <property type="match status" value="1"/>
</dbReference>
<feature type="domain" description="Enoyl reductase (ER)" evidence="7">
    <location>
        <begin position="16"/>
        <end position="340"/>
    </location>
</feature>
<dbReference type="Pfam" id="PF08240">
    <property type="entry name" value="ADH_N"/>
    <property type="match status" value="1"/>
</dbReference>
<evidence type="ECO:0000256" key="2">
    <source>
        <dbReference type="ARBA" id="ARBA00008072"/>
    </source>
</evidence>
<dbReference type="Gene3D" id="3.40.50.720">
    <property type="entry name" value="NAD(P)-binding Rossmann-like Domain"/>
    <property type="match status" value="1"/>
</dbReference>
<evidence type="ECO:0000313" key="8">
    <source>
        <dbReference type="EMBL" id="MCO5958645.1"/>
    </source>
</evidence>
<evidence type="ECO:0000313" key="9">
    <source>
        <dbReference type="Proteomes" id="UP001155380"/>
    </source>
</evidence>
<dbReference type="SUPFAM" id="SSF50129">
    <property type="entry name" value="GroES-like"/>
    <property type="match status" value="1"/>
</dbReference>
<comment type="cofactor">
    <cofactor evidence="1">
        <name>Zn(2+)</name>
        <dbReference type="ChEBI" id="CHEBI:29105"/>
    </cofactor>
</comment>
<accession>A0AAJ1BYK4</accession>
<proteinExistence type="inferred from homology"/>
<dbReference type="InterPro" id="IPR013154">
    <property type="entry name" value="ADH-like_N"/>
</dbReference>
<dbReference type="SMART" id="SM00829">
    <property type="entry name" value="PKS_ER"/>
    <property type="match status" value="1"/>
</dbReference>
<protein>
    <recommendedName>
        <fullName evidence="3">alcohol dehydrogenase</fullName>
        <ecNumber evidence="3">1.1.1.1</ecNumber>
    </recommendedName>
</protein>
<evidence type="ECO:0000259" key="7">
    <source>
        <dbReference type="SMART" id="SM00829"/>
    </source>
</evidence>
<dbReference type="PANTHER" id="PTHR42940">
    <property type="entry name" value="ALCOHOL DEHYDROGENASE 1-RELATED"/>
    <property type="match status" value="1"/>
</dbReference>
<dbReference type="GO" id="GO:0046872">
    <property type="term" value="F:metal ion binding"/>
    <property type="evidence" value="ECO:0007669"/>
    <property type="project" value="UniProtKB-KW"/>
</dbReference>
<dbReference type="GO" id="GO:0005737">
    <property type="term" value="C:cytoplasm"/>
    <property type="evidence" value="ECO:0007669"/>
    <property type="project" value="TreeGrafter"/>
</dbReference>
<keyword evidence="5" id="KW-0862">Zinc</keyword>
<evidence type="ECO:0000256" key="6">
    <source>
        <dbReference type="ARBA" id="ARBA00023002"/>
    </source>
</evidence>
<evidence type="ECO:0000256" key="1">
    <source>
        <dbReference type="ARBA" id="ARBA00001947"/>
    </source>
</evidence>
<keyword evidence="4" id="KW-0479">Metal-binding</keyword>
<evidence type="ECO:0000256" key="4">
    <source>
        <dbReference type="ARBA" id="ARBA00022723"/>
    </source>
</evidence>
<dbReference type="SUPFAM" id="SSF51735">
    <property type="entry name" value="NAD(P)-binding Rossmann-fold domains"/>
    <property type="match status" value="1"/>
</dbReference>
<gene>
    <name evidence="8" type="ORF">NBH21_17855</name>
</gene>
<sequence>MTIPKTMKAAIAEASGAPLVIREVAVPEPRRGQFLVKLESCGVCHSDLHLRNGDENLSDEMYPLILGHEGIGRIVAIGEGTETTLSPGDRVGLPWLYDTCLDCSPCLTGAETFCTHQHARGIHYHGAFAEYAILESRFACTIPDGIDPLQGAPLLCAGLTAWSALRKTELRPGKTVMVIGCGGLGQYAIMIAKAHGATVVAVDRDPAKLEEARRRGADHLVEAGPEAGAKVKELGGADIAVNFAPTPAVWKTIEQAVNPMSDIIAIALVHDPVPLSMMWLIDGGHRVFGSSVGSRQDLRDFLAFAARAKLAIDIETIPLSAVNHALDRLQAGDVAGRICIDFSAD</sequence>
<evidence type="ECO:0000256" key="5">
    <source>
        <dbReference type="ARBA" id="ARBA00022833"/>
    </source>
</evidence>